<keyword evidence="4 9" id="KW-0547">Nucleotide-binding</keyword>
<dbReference type="InterPro" id="IPR001962">
    <property type="entry name" value="Asn_synthase"/>
</dbReference>
<feature type="binding site" evidence="9">
    <location>
        <position position="104"/>
    </location>
    <ligand>
        <name>L-glutamine</name>
        <dbReference type="ChEBI" id="CHEBI:58359"/>
    </ligand>
</feature>
<dbReference type="NCBIfam" id="TIGR01536">
    <property type="entry name" value="asn_synth_AEB"/>
    <property type="match status" value="1"/>
</dbReference>
<dbReference type="SUPFAM" id="SSF52402">
    <property type="entry name" value="Adenine nucleotide alpha hydrolases-like"/>
    <property type="match status" value="1"/>
</dbReference>
<comment type="similarity">
    <text evidence="2">Belongs to the asparagine synthetase family.</text>
</comment>
<dbReference type="OrthoDB" id="9763290at2"/>
<evidence type="ECO:0000256" key="9">
    <source>
        <dbReference type="PIRSR" id="PIRSR001589-2"/>
    </source>
</evidence>
<feature type="active site" description="For GATase activity" evidence="8">
    <location>
        <position position="2"/>
    </location>
</feature>
<feature type="site" description="Important for beta-aspartyl-AMP intermediate formation" evidence="10">
    <location>
        <position position="385"/>
    </location>
</feature>
<dbReference type="SUPFAM" id="SSF56235">
    <property type="entry name" value="N-terminal nucleophile aminohydrolases (Ntn hydrolases)"/>
    <property type="match status" value="1"/>
</dbReference>
<dbReference type="InterPro" id="IPR051786">
    <property type="entry name" value="ASN_synthetase/amidase"/>
</dbReference>
<evidence type="ECO:0000256" key="5">
    <source>
        <dbReference type="ARBA" id="ARBA00022840"/>
    </source>
</evidence>
<dbReference type="InterPro" id="IPR033738">
    <property type="entry name" value="AsnB_N"/>
</dbReference>
<dbReference type="Pfam" id="PF00733">
    <property type="entry name" value="Asn_synthase"/>
    <property type="match status" value="1"/>
</dbReference>
<dbReference type="InterPro" id="IPR029055">
    <property type="entry name" value="Ntn_hydrolases_N"/>
</dbReference>
<evidence type="ECO:0000256" key="3">
    <source>
        <dbReference type="ARBA" id="ARBA00012737"/>
    </source>
</evidence>
<feature type="domain" description="Glutamine amidotransferase type-2" evidence="11">
    <location>
        <begin position="2"/>
        <end position="218"/>
    </location>
</feature>
<feature type="binding site" evidence="9">
    <location>
        <begin position="383"/>
        <end position="384"/>
    </location>
    <ligand>
        <name>ATP</name>
        <dbReference type="ChEBI" id="CHEBI:30616"/>
    </ligand>
</feature>
<evidence type="ECO:0000259" key="11">
    <source>
        <dbReference type="PROSITE" id="PS51278"/>
    </source>
</evidence>
<accession>A0A1M5JSI3</accession>
<dbReference type="PIRSF" id="PIRSF001589">
    <property type="entry name" value="Asn_synthetase_glu-h"/>
    <property type="match status" value="1"/>
</dbReference>
<evidence type="ECO:0000256" key="10">
    <source>
        <dbReference type="PIRSR" id="PIRSR001589-3"/>
    </source>
</evidence>
<dbReference type="GO" id="GO:0005829">
    <property type="term" value="C:cytosol"/>
    <property type="evidence" value="ECO:0007669"/>
    <property type="project" value="TreeGrafter"/>
</dbReference>
<name>A0A1M5JSI3_9BRAD</name>
<dbReference type="EMBL" id="LT670818">
    <property type="protein sequence ID" value="SHG42943.1"/>
    <property type="molecule type" value="Genomic_DNA"/>
</dbReference>
<protein>
    <recommendedName>
        <fullName evidence="3">asparagine synthase (glutamine-hydrolyzing)</fullName>
        <ecNumber evidence="3">6.3.5.4</ecNumber>
    </recommendedName>
</protein>
<dbReference type="CDD" id="cd00712">
    <property type="entry name" value="AsnB"/>
    <property type="match status" value="1"/>
</dbReference>
<evidence type="ECO:0000313" key="12">
    <source>
        <dbReference type="EMBL" id="SHG42943.1"/>
    </source>
</evidence>
<comment type="pathway">
    <text evidence="1">Amino-acid biosynthesis; L-asparagine biosynthesis; L-asparagine from L-aspartate (L-Gln route): step 1/1.</text>
</comment>
<dbReference type="CDD" id="cd01991">
    <property type="entry name" value="Asn_synthase_B_C"/>
    <property type="match status" value="1"/>
</dbReference>
<feature type="binding site" evidence="9">
    <location>
        <position position="310"/>
    </location>
    <ligand>
        <name>ATP</name>
        <dbReference type="ChEBI" id="CHEBI:30616"/>
    </ligand>
</feature>
<dbReference type="PROSITE" id="PS51278">
    <property type="entry name" value="GATASE_TYPE_2"/>
    <property type="match status" value="1"/>
</dbReference>
<dbReference type="EC" id="6.3.5.4" evidence="3"/>
<dbReference type="Pfam" id="PF13522">
    <property type="entry name" value="GATase_6"/>
    <property type="match status" value="1"/>
</dbReference>
<keyword evidence="6 8" id="KW-0315">Glutamine amidotransferase</keyword>
<evidence type="ECO:0000256" key="1">
    <source>
        <dbReference type="ARBA" id="ARBA00005187"/>
    </source>
</evidence>
<proteinExistence type="inferred from homology"/>
<dbReference type="InterPro" id="IPR017932">
    <property type="entry name" value="GATase_2_dom"/>
</dbReference>
<dbReference type="GO" id="GO:0006529">
    <property type="term" value="P:asparagine biosynthetic process"/>
    <property type="evidence" value="ECO:0007669"/>
    <property type="project" value="UniProtKB-KW"/>
</dbReference>
<sequence>MCGIAGILSSQRYLGATDPRAIVRMTDAMRHRGPNGEGFWSDREAGITLGHRRLAIIDLTDAGHQPMHSSTGRFVITFNGEIYNFRTLRQQLVDLGYRFRGGSDTEVLLCAIECWGLESALKRSNGMFAMALWDRNTRILHLARDRMGKKPLYVAKIPSGVVFASELKAIHACSAADSDLSLPAVAALLSRGRVPDEHCIWSNVFKLPPAGLLSLRPEDLSDQVDLDKIHCNIRTWWSLSGLAQRSRMDPLPDPDADLIVKLDEVLRAAVRERMVADVPVGAFLSGGLDSSTVVALMQAQSSQPVRTFTVAFDEQAYDESSYAASVARHFGTDHTEVRLTSADALDVIPSLPAIWDEPFADESQIPTLLISREAQKHVTVALSGDGGDECFAGYTRHVVMARVAHLLGSNRSLRRTAAKLAARVASGTYARFANVVTLPSLGSPLLQTARVSRFAKILAASDERAIYDEMTRLSELSLALSGEPETGNDGPELDEPLSQFLFRDMAEYLPSDILVKLDRASMSTSLEARCPMLDHRVIEFAWRLPTNTKIRNGQGKWILRQVLARYLPRHQFERPKQGFNVPIGAWLKGPLRAWASDLLSETRLRKQGLLDVSLVKSCWRDHLNGTRDHSRVLWAALMLQAWLDSVAASPTDSLAALPRPLPTQTFNMHQG</sequence>
<organism evidence="12 13">
    <name type="scientific">Bradyrhizobium erythrophlei</name>
    <dbReference type="NCBI Taxonomy" id="1437360"/>
    <lineage>
        <taxon>Bacteria</taxon>
        <taxon>Pseudomonadati</taxon>
        <taxon>Pseudomonadota</taxon>
        <taxon>Alphaproteobacteria</taxon>
        <taxon>Hyphomicrobiales</taxon>
        <taxon>Nitrobacteraceae</taxon>
        <taxon>Bradyrhizobium</taxon>
    </lineage>
</organism>
<dbReference type="GO" id="GO:0005524">
    <property type="term" value="F:ATP binding"/>
    <property type="evidence" value="ECO:0007669"/>
    <property type="project" value="UniProtKB-KW"/>
</dbReference>
<evidence type="ECO:0000313" key="13">
    <source>
        <dbReference type="Proteomes" id="UP000190675"/>
    </source>
</evidence>
<evidence type="ECO:0000256" key="8">
    <source>
        <dbReference type="PIRSR" id="PIRSR001589-1"/>
    </source>
</evidence>
<gene>
    <name evidence="12" type="ORF">SAMN05444169_2425</name>
</gene>
<dbReference type="PANTHER" id="PTHR43284">
    <property type="entry name" value="ASPARAGINE SYNTHETASE (GLUTAMINE-HYDROLYZING)"/>
    <property type="match status" value="1"/>
</dbReference>
<keyword evidence="8" id="KW-0028">Amino-acid biosynthesis</keyword>
<dbReference type="PANTHER" id="PTHR43284:SF1">
    <property type="entry name" value="ASPARAGINE SYNTHETASE"/>
    <property type="match status" value="1"/>
</dbReference>
<dbReference type="AlphaFoldDB" id="A0A1M5JSI3"/>
<evidence type="ECO:0000256" key="7">
    <source>
        <dbReference type="ARBA" id="ARBA00048741"/>
    </source>
</evidence>
<dbReference type="Gene3D" id="3.60.20.10">
    <property type="entry name" value="Glutamine Phosphoribosylpyrophosphate, subunit 1, domain 1"/>
    <property type="match status" value="1"/>
</dbReference>
<dbReference type="Gene3D" id="3.40.50.620">
    <property type="entry name" value="HUPs"/>
    <property type="match status" value="1"/>
</dbReference>
<reference evidence="12 13" key="1">
    <citation type="submission" date="2016-11" db="EMBL/GenBank/DDBJ databases">
        <authorList>
            <person name="Jaros S."/>
            <person name="Januszkiewicz K."/>
            <person name="Wedrychowicz H."/>
        </authorList>
    </citation>
    <scope>NUCLEOTIDE SEQUENCE [LARGE SCALE GENOMIC DNA]</scope>
    <source>
        <strain evidence="12 13">GAS242</strain>
    </source>
</reference>
<dbReference type="InterPro" id="IPR014729">
    <property type="entry name" value="Rossmann-like_a/b/a_fold"/>
</dbReference>
<keyword evidence="5 9" id="KW-0067">ATP-binding</keyword>
<dbReference type="Proteomes" id="UP000190675">
    <property type="component" value="Chromosome I"/>
</dbReference>
<evidence type="ECO:0000256" key="4">
    <source>
        <dbReference type="ARBA" id="ARBA00022741"/>
    </source>
</evidence>
<evidence type="ECO:0000256" key="2">
    <source>
        <dbReference type="ARBA" id="ARBA00005752"/>
    </source>
</evidence>
<dbReference type="RefSeq" id="WP_079566170.1">
    <property type="nucleotide sequence ID" value="NZ_LT670818.1"/>
</dbReference>
<comment type="catalytic activity">
    <reaction evidence="7">
        <text>L-aspartate + L-glutamine + ATP + H2O = L-asparagine + L-glutamate + AMP + diphosphate + H(+)</text>
        <dbReference type="Rhea" id="RHEA:12228"/>
        <dbReference type="ChEBI" id="CHEBI:15377"/>
        <dbReference type="ChEBI" id="CHEBI:15378"/>
        <dbReference type="ChEBI" id="CHEBI:29985"/>
        <dbReference type="ChEBI" id="CHEBI:29991"/>
        <dbReference type="ChEBI" id="CHEBI:30616"/>
        <dbReference type="ChEBI" id="CHEBI:33019"/>
        <dbReference type="ChEBI" id="CHEBI:58048"/>
        <dbReference type="ChEBI" id="CHEBI:58359"/>
        <dbReference type="ChEBI" id="CHEBI:456215"/>
        <dbReference type="EC" id="6.3.5.4"/>
    </reaction>
</comment>
<evidence type="ECO:0000256" key="6">
    <source>
        <dbReference type="ARBA" id="ARBA00022962"/>
    </source>
</evidence>
<dbReference type="GO" id="GO:0004066">
    <property type="term" value="F:asparagine synthase (glutamine-hydrolyzing) activity"/>
    <property type="evidence" value="ECO:0007669"/>
    <property type="project" value="UniProtKB-EC"/>
</dbReference>
<keyword evidence="8" id="KW-0061">Asparagine biosynthesis</keyword>
<dbReference type="InterPro" id="IPR006426">
    <property type="entry name" value="Asn_synth_AEB"/>
</dbReference>